<dbReference type="PANTHER" id="PTHR37852:SF1">
    <property type="entry name" value="HIG1 DOMAIN-CONTAINING PROTEIN"/>
    <property type="match status" value="1"/>
</dbReference>
<keyword evidence="3" id="KW-1185">Reference proteome</keyword>
<evidence type="ECO:0000313" key="3">
    <source>
        <dbReference type="Proteomes" id="UP000193467"/>
    </source>
</evidence>
<feature type="transmembrane region" description="Helical" evidence="1">
    <location>
        <begin position="20"/>
        <end position="38"/>
    </location>
</feature>
<comment type="caution">
    <text evidence="2">The sequence shown here is derived from an EMBL/GenBank/DDBJ whole genome shotgun (WGS) entry which is preliminary data.</text>
</comment>
<dbReference type="AlphaFoldDB" id="A0A1Y2FN95"/>
<evidence type="ECO:0000313" key="2">
    <source>
        <dbReference type="EMBL" id="ORY85389.1"/>
    </source>
</evidence>
<accession>A0A1Y2FN95</accession>
<reference evidence="2 3" key="1">
    <citation type="submission" date="2016-07" db="EMBL/GenBank/DDBJ databases">
        <title>Pervasive Adenine N6-methylation of Active Genes in Fungi.</title>
        <authorList>
            <consortium name="DOE Joint Genome Institute"/>
            <person name="Mondo S.J."/>
            <person name="Dannebaum R.O."/>
            <person name="Kuo R.C."/>
            <person name="Labutti K."/>
            <person name="Haridas S."/>
            <person name="Kuo A."/>
            <person name="Salamov A."/>
            <person name="Ahrendt S.R."/>
            <person name="Lipzen A."/>
            <person name="Sullivan W."/>
            <person name="Andreopoulos W.B."/>
            <person name="Clum A."/>
            <person name="Lindquist E."/>
            <person name="Daum C."/>
            <person name="Ramamoorthy G.K."/>
            <person name="Gryganskyi A."/>
            <person name="Culley D."/>
            <person name="Magnuson J.K."/>
            <person name="James T.Y."/>
            <person name="O'Malley M.A."/>
            <person name="Stajich J.E."/>
            <person name="Spatafora J.W."/>
            <person name="Visel A."/>
            <person name="Grigoriev I.V."/>
        </authorList>
    </citation>
    <scope>NUCLEOTIDE SEQUENCE [LARGE SCALE GENOMIC DNA]</scope>
    <source>
        <strain evidence="2 3">62-1032</strain>
    </source>
</reference>
<keyword evidence="1" id="KW-0812">Transmembrane</keyword>
<keyword evidence="1" id="KW-1133">Transmembrane helix</keyword>
<dbReference type="Proteomes" id="UP000193467">
    <property type="component" value="Unassembled WGS sequence"/>
</dbReference>
<dbReference type="OrthoDB" id="5584028at2759"/>
<dbReference type="InParanoid" id="A0A1Y2FN95"/>
<sequence>MSSTITDPASGLPGGLRSDLVLIPIAASAFGFVSGLLTSSRLAARQFLAENAHRLPTTVQGWYFYQKTKNYRVMYSGVLGGLKTGGRIGLWTATFVGLEEGIEAGVRRSLPDSAASYRTRWASGGLAGLGLATTAGQIYRLSRYAAPRRMFLGASLGIIAGGSHDLRDWMKTKLPVALD</sequence>
<protein>
    <recommendedName>
        <fullName evidence="4">Tim17/Tim22/Tim23/Pmp24 family-domain-containing protein</fullName>
    </recommendedName>
</protein>
<gene>
    <name evidence="2" type="ORF">BCR35DRAFT_277936</name>
</gene>
<dbReference type="EMBL" id="MCGR01000016">
    <property type="protein sequence ID" value="ORY85389.1"/>
    <property type="molecule type" value="Genomic_DNA"/>
</dbReference>
<organism evidence="2 3">
    <name type="scientific">Leucosporidium creatinivorum</name>
    <dbReference type="NCBI Taxonomy" id="106004"/>
    <lineage>
        <taxon>Eukaryota</taxon>
        <taxon>Fungi</taxon>
        <taxon>Dikarya</taxon>
        <taxon>Basidiomycota</taxon>
        <taxon>Pucciniomycotina</taxon>
        <taxon>Microbotryomycetes</taxon>
        <taxon>Leucosporidiales</taxon>
        <taxon>Leucosporidium</taxon>
    </lineage>
</organism>
<keyword evidence="1" id="KW-0472">Membrane</keyword>
<name>A0A1Y2FN95_9BASI</name>
<evidence type="ECO:0008006" key="4">
    <source>
        <dbReference type="Google" id="ProtNLM"/>
    </source>
</evidence>
<dbReference type="PANTHER" id="PTHR37852">
    <property type="entry name" value="YALI0B21208P"/>
    <property type="match status" value="1"/>
</dbReference>
<proteinExistence type="predicted"/>
<evidence type="ECO:0000256" key="1">
    <source>
        <dbReference type="SAM" id="Phobius"/>
    </source>
</evidence>
<dbReference type="STRING" id="106004.A0A1Y2FN95"/>